<dbReference type="GO" id="GO:0005634">
    <property type="term" value="C:nucleus"/>
    <property type="evidence" value="ECO:0007669"/>
    <property type="project" value="InterPro"/>
</dbReference>
<dbReference type="GO" id="GO:0005737">
    <property type="term" value="C:cytoplasm"/>
    <property type="evidence" value="ECO:0007669"/>
    <property type="project" value="TreeGrafter"/>
</dbReference>
<evidence type="ECO:0008006" key="3">
    <source>
        <dbReference type="Google" id="ProtNLM"/>
    </source>
</evidence>
<dbReference type="InterPro" id="IPR029064">
    <property type="entry name" value="Ribosomal_eL30-like_sf"/>
</dbReference>
<sequence>MTLTDHKEIKVEQCSEESSIKACPGVLKVLQNASKQERVVNGVHKCAAILENDPDAVMLCILPQPSEDADVTINIEQTLIKAHCWENGIRVLKVDCCKKLEMLVLDNTQPTNHSLNSDFSCVLVLFPKVEASDSPDAEKEWKMIDDFFKKMLMHGVPHWHFASNHNCIETLIGTCCPRLHVLLQGENRGQEDENRCARRPPRLMKS</sequence>
<dbReference type="EnsemblMetazoa" id="G348.7">
    <property type="protein sequence ID" value="G348.7:cds"/>
    <property type="gene ID" value="G348"/>
</dbReference>
<dbReference type="Gene3D" id="3.30.1330.30">
    <property type="match status" value="1"/>
</dbReference>
<dbReference type="Proteomes" id="UP000005408">
    <property type="component" value="Unassembled WGS sequence"/>
</dbReference>
<reference evidence="1" key="1">
    <citation type="submission" date="2022-08" db="UniProtKB">
        <authorList>
            <consortium name="EnsemblMetazoa"/>
        </authorList>
    </citation>
    <scope>IDENTIFICATION</scope>
    <source>
        <strain evidence="1">05x7-T-G4-1.051#20</strain>
    </source>
</reference>
<dbReference type="PANTHER" id="PTHR10411">
    <property type="entry name" value="GROWTH ARREST AND DNA DAMAGE-INDUCIBLE PROTEIN GADD45"/>
    <property type="match status" value="1"/>
</dbReference>
<keyword evidence="2" id="KW-1185">Reference proteome</keyword>
<dbReference type="InterPro" id="IPR024824">
    <property type="entry name" value="GADD45"/>
</dbReference>
<protein>
    <recommendedName>
        <fullName evidence="3">Growth arrest and DNA damage-inducible protein GADD45 alpha</fullName>
    </recommendedName>
</protein>
<evidence type="ECO:0000313" key="2">
    <source>
        <dbReference type="Proteomes" id="UP000005408"/>
    </source>
</evidence>
<dbReference type="AlphaFoldDB" id="A0A8W8MPZ9"/>
<dbReference type="PANTHER" id="PTHR10411:SF8">
    <property type="entry name" value="FI09246P"/>
    <property type="match status" value="1"/>
</dbReference>
<evidence type="ECO:0000313" key="1">
    <source>
        <dbReference type="EnsemblMetazoa" id="G348.7:cds"/>
    </source>
</evidence>
<proteinExistence type="predicted"/>
<dbReference type="GO" id="GO:0051726">
    <property type="term" value="P:regulation of cell cycle"/>
    <property type="evidence" value="ECO:0007669"/>
    <property type="project" value="InterPro"/>
</dbReference>
<accession>A0A8W8MPZ9</accession>
<name>A0A8W8MPZ9_MAGGI</name>
<organism evidence="1 2">
    <name type="scientific">Magallana gigas</name>
    <name type="common">Pacific oyster</name>
    <name type="synonym">Crassostrea gigas</name>
    <dbReference type="NCBI Taxonomy" id="29159"/>
    <lineage>
        <taxon>Eukaryota</taxon>
        <taxon>Metazoa</taxon>
        <taxon>Spiralia</taxon>
        <taxon>Lophotrochozoa</taxon>
        <taxon>Mollusca</taxon>
        <taxon>Bivalvia</taxon>
        <taxon>Autobranchia</taxon>
        <taxon>Pteriomorphia</taxon>
        <taxon>Ostreida</taxon>
        <taxon>Ostreoidea</taxon>
        <taxon>Ostreidae</taxon>
        <taxon>Magallana</taxon>
    </lineage>
</organism>